<sequence>MNGYKLVEDPEFNYLRVDPVPSYEQVEQFYLNEFYSGEYKKFNDSDLAVQEKDKEFFLLRWRFIYEQCHKYIGDLKGRTLLDIGCGYCQALLYFREQGMQVSGMEPSAEGCAYGISQGLSVIQLGFENHIHDFGEKFDVVTLLNVLEHLREPAEVLKRILKHYLSPNGMLVVEVPNEFNEFQVVADREYQLDQWWICPPGHINYFNVNSLKNLFELCGFEVVHIESSFPLEMFLLFGDVYVGKDALGKICHQKRVKFEQTLAQNGRFEVLQKLYQSLGELGLGRQITMYAIPKKS</sequence>
<evidence type="ECO:0000313" key="1">
    <source>
        <dbReference type="EMBL" id="XBM01054.1"/>
    </source>
</evidence>
<organism evidence="1">
    <name type="scientific">Chitinibacter mangrovi</name>
    <dbReference type="NCBI Taxonomy" id="3153927"/>
    <lineage>
        <taxon>Bacteria</taxon>
        <taxon>Pseudomonadati</taxon>
        <taxon>Pseudomonadota</taxon>
        <taxon>Betaproteobacteria</taxon>
        <taxon>Neisseriales</taxon>
        <taxon>Chitinibacteraceae</taxon>
        <taxon>Chitinibacter</taxon>
    </lineage>
</organism>
<dbReference type="AlphaFoldDB" id="A0AAU7FAU6"/>
<dbReference type="GO" id="GO:0032259">
    <property type="term" value="P:methylation"/>
    <property type="evidence" value="ECO:0007669"/>
    <property type="project" value="UniProtKB-KW"/>
</dbReference>
<reference evidence="1" key="1">
    <citation type="submission" date="2024-05" db="EMBL/GenBank/DDBJ databases">
        <authorList>
            <person name="Yang L."/>
            <person name="Pan L."/>
        </authorList>
    </citation>
    <scope>NUCLEOTIDE SEQUENCE</scope>
    <source>
        <strain evidence="1">FCG-7</strain>
    </source>
</reference>
<dbReference type="Gene3D" id="3.40.50.150">
    <property type="entry name" value="Vaccinia Virus protein VP39"/>
    <property type="match status" value="1"/>
</dbReference>
<accession>A0AAU7FAU6</accession>
<keyword evidence="1" id="KW-0489">Methyltransferase</keyword>
<dbReference type="Pfam" id="PF13489">
    <property type="entry name" value="Methyltransf_23"/>
    <property type="match status" value="1"/>
</dbReference>
<dbReference type="SUPFAM" id="SSF53335">
    <property type="entry name" value="S-adenosyl-L-methionine-dependent methyltransferases"/>
    <property type="match status" value="1"/>
</dbReference>
<dbReference type="RefSeq" id="WP_348945375.1">
    <property type="nucleotide sequence ID" value="NZ_CP157355.1"/>
</dbReference>
<keyword evidence="1" id="KW-0808">Transferase</keyword>
<gene>
    <name evidence="1" type="ORF">ABHF33_01865</name>
</gene>
<name>A0AAU7FAU6_9NEIS</name>
<dbReference type="EMBL" id="CP157355">
    <property type="protein sequence ID" value="XBM01054.1"/>
    <property type="molecule type" value="Genomic_DNA"/>
</dbReference>
<dbReference type="InterPro" id="IPR029063">
    <property type="entry name" value="SAM-dependent_MTases_sf"/>
</dbReference>
<dbReference type="GO" id="GO:0008168">
    <property type="term" value="F:methyltransferase activity"/>
    <property type="evidence" value="ECO:0007669"/>
    <property type="project" value="UniProtKB-KW"/>
</dbReference>
<proteinExistence type="predicted"/>
<dbReference type="EC" id="2.1.1.-" evidence="1"/>
<dbReference type="CDD" id="cd02440">
    <property type="entry name" value="AdoMet_MTases"/>
    <property type="match status" value="1"/>
</dbReference>
<protein>
    <submittedName>
        <fullName evidence="1">Class I SAM-dependent methyltransferase</fullName>
        <ecNumber evidence="1">2.1.1.-</ecNumber>
    </submittedName>
</protein>
<dbReference type="KEGG" id="cmav:ABHF33_01865"/>
<dbReference type="PANTHER" id="PTHR43861">
    <property type="entry name" value="TRANS-ACONITATE 2-METHYLTRANSFERASE-RELATED"/>
    <property type="match status" value="1"/>
</dbReference>